<sequence length="399" mass="43863">MEFESENQGKKKFFTREMAKITRHIEKIAQEDPRRVIHSLKFGFTLTLVSLLYYLKPMYKTFDISAMWVIMTVVVVFEFSVGATIGKGLNRGLATLVACALALGALHLASIPGKTVEHILIGIFIFIQAVASTFIRFLPKVKASYDYGMLIFILTFSLVSISGIRTNEIFELAHMRLLTIFIGASTSVIVSILVCPVWAGEELHKLVAQNIEKLGNFLEAFADEFSNKSSSAAESQNERSFISGLNSVLDSKNNEETLAPEEINGIIQSKLSEMSSESGKALKQLARDIETMTRPFSPNPRIGNLKIELKNLKSLLKSNANLLQAIPVAGVASLLIDIAICVENIEEAINQLASCAKFKSLDPIGVEGEESKKECRSVILVNEASVANQEAQSSVQPRS</sequence>
<feature type="transmembrane region" description="Helical" evidence="9">
    <location>
        <begin position="177"/>
        <end position="199"/>
    </location>
</feature>
<dbReference type="Pfam" id="PF11744">
    <property type="entry name" value="ALMT"/>
    <property type="match status" value="1"/>
</dbReference>
<feature type="transmembrane region" description="Helical" evidence="9">
    <location>
        <begin position="67"/>
        <end position="86"/>
    </location>
</feature>
<evidence type="ECO:0000256" key="5">
    <source>
        <dbReference type="ARBA" id="ARBA00022989"/>
    </source>
</evidence>
<dbReference type="GO" id="GO:0034220">
    <property type="term" value="P:monoatomic ion transmembrane transport"/>
    <property type="evidence" value="ECO:0007669"/>
    <property type="project" value="UniProtKB-KW"/>
</dbReference>
<evidence type="ECO:0000256" key="7">
    <source>
        <dbReference type="ARBA" id="ARBA00023136"/>
    </source>
</evidence>
<evidence type="ECO:0000256" key="1">
    <source>
        <dbReference type="ARBA" id="ARBA00004141"/>
    </source>
</evidence>
<dbReference type="InterPro" id="IPR020966">
    <property type="entry name" value="ALMT"/>
</dbReference>
<keyword evidence="7 9" id="KW-0472">Membrane</keyword>
<dbReference type="Proteomes" id="UP001604277">
    <property type="component" value="Unassembled WGS sequence"/>
</dbReference>
<evidence type="ECO:0000256" key="9">
    <source>
        <dbReference type="SAM" id="Phobius"/>
    </source>
</evidence>
<dbReference type="GO" id="GO:0016020">
    <property type="term" value="C:membrane"/>
    <property type="evidence" value="ECO:0007669"/>
    <property type="project" value="UniProtKB-SubCell"/>
</dbReference>
<evidence type="ECO:0000256" key="8">
    <source>
        <dbReference type="ARBA" id="ARBA00023303"/>
    </source>
</evidence>
<feature type="transmembrane region" description="Helical" evidence="9">
    <location>
        <begin position="118"/>
        <end position="135"/>
    </location>
</feature>
<dbReference type="EMBL" id="JBFOLJ010000009">
    <property type="protein sequence ID" value="KAL2506957.1"/>
    <property type="molecule type" value="Genomic_DNA"/>
</dbReference>
<feature type="transmembrane region" description="Helical" evidence="9">
    <location>
        <begin position="92"/>
        <end position="111"/>
    </location>
</feature>
<keyword evidence="8" id="KW-0407">Ion channel</keyword>
<evidence type="ECO:0000256" key="6">
    <source>
        <dbReference type="ARBA" id="ARBA00023065"/>
    </source>
</evidence>
<proteinExistence type="inferred from homology"/>
<evidence type="ECO:0000313" key="10">
    <source>
        <dbReference type="EMBL" id="KAL2506957.1"/>
    </source>
</evidence>
<dbReference type="PANTHER" id="PTHR31086">
    <property type="entry name" value="ALUMINUM-ACTIVATED MALATE TRANSPORTER 10"/>
    <property type="match status" value="1"/>
</dbReference>
<keyword evidence="3" id="KW-0813">Transport</keyword>
<evidence type="ECO:0000256" key="3">
    <source>
        <dbReference type="ARBA" id="ARBA00022448"/>
    </source>
</evidence>
<reference evidence="11" key="1">
    <citation type="submission" date="2024-07" db="EMBL/GenBank/DDBJ databases">
        <title>Two chromosome-level genome assemblies of Korean endemic species Abeliophyllum distichum and Forsythia ovata (Oleaceae).</title>
        <authorList>
            <person name="Jang H."/>
        </authorList>
    </citation>
    <scope>NUCLEOTIDE SEQUENCE [LARGE SCALE GENOMIC DNA]</scope>
</reference>
<organism evidence="10 11">
    <name type="scientific">Forsythia ovata</name>
    <dbReference type="NCBI Taxonomy" id="205694"/>
    <lineage>
        <taxon>Eukaryota</taxon>
        <taxon>Viridiplantae</taxon>
        <taxon>Streptophyta</taxon>
        <taxon>Embryophyta</taxon>
        <taxon>Tracheophyta</taxon>
        <taxon>Spermatophyta</taxon>
        <taxon>Magnoliopsida</taxon>
        <taxon>eudicotyledons</taxon>
        <taxon>Gunneridae</taxon>
        <taxon>Pentapetalae</taxon>
        <taxon>asterids</taxon>
        <taxon>lamiids</taxon>
        <taxon>Lamiales</taxon>
        <taxon>Oleaceae</taxon>
        <taxon>Forsythieae</taxon>
        <taxon>Forsythia</taxon>
    </lineage>
</organism>
<keyword evidence="6" id="KW-0406">Ion transport</keyword>
<evidence type="ECO:0000313" key="11">
    <source>
        <dbReference type="Proteomes" id="UP001604277"/>
    </source>
</evidence>
<feature type="transmembrane region" description="Helical" evidence="9">
    <location>
        <begin position="147"/>
        <end position="165"/>
    </location>
</feature>
<comment type="subcellular location">
    <subcellularLocation>
        <location evidence="1">Membrane</location>
        <topology evidence="1">Multi-pass membrane protein</topology>
    </subcellularLocation>
</comment>
<evidence type="ECO:0000256" key="4">
    <source>
        <dbReference type="ARBA" id="ARBA00022692"/>
    </source>
</evidence>
<keyword evidence="11" id="KW-1185">Reference proteome</keyword>
<protein>
    <submittedName>
        <fullName evidence="10">Aluminum-activated malate transporter 2</fullName>
    </submittedName>
</protein>
<comment type="caution">
    <text evidence="10">The sequence shown here is derived from an EMBL/GenBank/DDBJ whole genome shotgun (WGS) entry which is preliminary data.</text>
</comment>
<comment type="similarity">
    <text evidence="2">Belongs to the aromatic acid exporter (TC 2.A.85) family.</text>
</comment>
<evidence type="ECO:0000256" key="2">
    <source>
        <dbReference type="ARBA" id="ARBA00007079"/>
    </source>
</evidence>
<keyword evidence="4 9" id="KW-0812">Transmembrane</keyword>
<accession>A0ABD1T2R2</accession>
<dbReference type="AlphaFoldDB" id="A0ABD1T2R2"/>
<name>A0ABD1T2R2_9LAMI</name>
<gene>
    <name evidence="10" type="ORF">Fot_30604</name>
</gene>
<keyword evidence="5 9" id="KW-1133">Transmembrane helix</keyword>